<dbReference type="Proteomes" id="UP001152795">
    <property type="component" value="Unassembled WGS sequence"/>
</dbReference>
<evidence type="ECO:0000313" key="1">
    <source>
        <dbReference type="EMBL" id="CAB4011565.1"/>
    </source>
</evidence>
<dbReference type="PANTHER" id="PTHR46585">
    <property type="entry name" value="INTEGRASE CORE DOMAIN CONTAINING PROTEIN"/>
    <property type="match status" value="1"/>
</dbReference>
<name>A0A6S7HYV9_PARCT</name>
<dbReference type="Gene3D" id="3.30.420.10">
    <property type="entry name" value="Ribonuclease H-like superfamily/Ribonuclease H"/>
    <property type="match status" value="1"/>
</dbReference>
<dbReference type="GO" id="GO:0003676">
    <property type="term" value="F:nucleic acid binding"/>
    <property type="evidence" value="ECO:0007669"/>
    <property type="project" value="InterPro"/>
</dbReference>
<dbReference type="SUPFAM" id="SSF53098">
    <property type="entry name" value="Ribonuclease H-like"/>
    <property type="match status" value="1"/>
</dbReference>
<organism evidence="1 2">
    <name type="scientific">Paramuricea clavata</name>
    <name type="common">Red gorgonian</name>
    <name type="synonym">Violescent sea-whip</name>
    <dbReference type="NCBI Taxonomy" id="317549"/>
    <lineage>
        <taxon>Eukaryota</taxon>
        <taxon>Metazoa</taxon>
        <taxon>Cnidaria</taxon>
        <taxon>Anthozoa</taxon>
        <taxon>Octocorallia</taxon>
        <taxon>Malacalcyonacea</taxon>
        <taxon>Plexauridae</taxon>
        <taxon>Paramuricea</taxon>
    </lineage>
</organism>
<dbReference type="InterPro" id="IPR012337">
    <property type="entry name" value="RNaseH-like_sf"/>
</dbReference>
<accession>A0A6S7HYV9</accession>
<proteinExistence type="predicted"/>
<dbReference type="InterPro" id="IPR001584">
    <property type="entry name" value="Integrase_cat-core"/>
</dbReference>
<dbReference type="OrthoDB" id="2344127at2759"/>
<dbReference type="PANTHER" id="PTHR46585:SF1">
    <property type="entry name" value="CHROMO DOMAIN-CONTAINING PROTEIN"/>
    <property type="match status" value="1"/>
</dbReference>
<dbReference type="AlphaFoldDB" id="A0A6S7HYV9"/>
<reference evidence="1" key="1">
    <citation type="submission" date="2020-04" db="EMBL/GenBank/DDBJ databases">
        <authorList>
            <person name="Alioto T."/>
            <person name="Alioto T."/>
            <person name="Gomez Garrido J."/>
        </authorList>
    </citation>
    <scope>NUCLEOTIDE SEQUENCE</scope>
    <source>
        <strain evidence="1">A484AB</strain>
    </source>
</reference>
<sequence length="595" mass="69246">MVQAVEKILDQFHERFGRYPKVVQFDEGKEFYNNGVKGLLEKHDIHYFSTQLTGKKAAVVERFNRTLKTRMWKFFTEQQFTTKSKKWIDVLDNFVASYNHSKHRTIDMKPADVNETNKDKVWTKLYGYPLSHFPEPKFKVGDRVRDQIYRDTFMKGYTSNYTNDVYVVSEVFRGDPNMYKLIDPDDDDREIQGRFYEQELSLDLSGDDFGDDLRETTLDDLDRQNDEVWLADFKRQNEGDRFKYRKKETSSLYTTGSSVGIKSEYIKKLFGNDYKLNPNDGPYSKDLFSRLNITRGYWLSVDNIDVAFIEKNGEYKLSTSQNVTVTDSQKNFRSAFEKATEEHKNKFVSIVEEEVPEGNLQIHDDISDDVRDEIHHENIDDNLEFHERVLQFHRDGKFTEQESRELVGITVPKGEPDERIKYLKVERQKLKTDFETESDPERQDIFREALEIVDQNIDDAKLEMRERPESEEGVHRVREKVREDVRTRFEKFKIWARENLGVLSAIAISIAGIITTVVVAGKKTLVGAAKGVGEVGKALGKIAKAALPVLIPILNMLATVLKWGAKGIEFLAKNLWILAILIAGYLYNYFTKRKK</sequence>
<keyword evidence="2" id="KW-1185">Reference proteome</keyword>
<dbReference type="PROSITE" id="PS50994">
    <property type="entry name" value="INTEGRASE"/>
    <property type="match status" value="1"/>
</dbReference>
<gene>
    <name evidence="1" type="ORF">PACLA_8A003744</name>
</gene>
<comment type="caution">
    <text evidence="1">The sequence shown here is derived from an EMBL/GenBank/DDBJ whole genome shotgun (WGS) entry which is preliminary data.</text>
</comment>
<dbReference type="EMBL" id="CACRXK020007192">
    <property type="protein sequence ID" value="CAB4011565.1"/>
    <property type="molecule type" value="Genomic_DNA"/>
</dbReference>
<dbReference type="InterPro" id="IPR036397">
    <property type="entry name" value="RNaseH_sf"/>
</dbReference>
<evidence type="ECO:0000313" key="2">
    <source>
        <dbReference type="Proteomes" id="UP001152795"/>
    </source>
</evidence>
<protein>
    <submittedName>
        <fullName evidence="1">Integrase core domain-containing</fullName>
    </submittedName>
</protein>
<dbReference type="GO" id="GO:0015074">
    <property type="term" value="P:DNA integration"/>
    <property type="evidence" value="ECO:0007669"/>
    <property type="project" value="InterPro"/>
</dbReference>